<name>A0A7I7YHK8_9MYCO</name>
<proteinExistence type="predicted"/>
<evidence type="ECO:0000313" key="2">
    <source>
        <dbReference type="EMBL" id="BBZ40572.1"/>
    </source>
</evidence>
<organism evidence="2 3">
    <name type="scientific">Mycobacterium conspicuum</name>
    <dbReference type="NCBI Taxonomy" id="44010"/>
    <lineage>
        <taxon>Bacteria</taxon>
        <taxon>Bacillati</taxon>
        <taxon>Actinomycetota</taxon>
        <taxon>Actinomycetes</taxon>
        <taxon>Mycobacteriales</taxon>
        <taxon>Mycobacteriaceae</taxon>
        <taxon>Mycobacterium</taxon>
    </lineage>
</organism>
<evidence type="ECO:0000313" key="3">
    <source>
        <dbReference type="Proteomes" id="UP000467385"/>
    </source>
</evidence>
<gene>
    <name evidence="2" type="ORF">MCNS_36350</name>
</gene>
<dbReference type="RefSeq" id="WP_139825162.1">
    <property type="nucleotide sequence ID" value="NZ_AP022613.1"/>
</dbReference>
<keyword evidence="3" id="KW-1185">Reference proteome</keyword>
<dbReference type="AlphaFoldDB" id="A0A7I7YHK8"/>
<protein>
    <submittedName>
        <fullName evidence="2">Uncharacterized protein</fullName>
    </submittedName>
</protein>
<accession>A0A7I7YHK8</accession>
<evidence type="ECO:0000256" key="1">
    <source>
        <dbReference type="SAM" id="MobiDB-lite"/>
    </source>
</evidence>
<feature type="region of interest" description="Disordered" evidence="1">
    <location>
        <begin position="48"/>
        <end position="79"/>
    </location>
</feature>
<dbReference type="Proteomes" id="UP000467385">
    <property type="component" value="Chromosome"/>
</dbReference>
<dbReference type="EMBL" id="AP022613">
    <property type="protein sequence ID" value="BBZ40572.1"/>
    <property type="molecule type" value="Genomic_DNA"/>
</dbReference>
<reference evidence="2 3" key="1">
    <citation type="journal article" date="2019" name="Emerg. Microbes Infect.">
        <title>Comprehensive subspecies identification of 175 nontuberculous mycobacteria species based on 7547 genomic profiles.</title>
        <authorList>
            <person name="Matsumoto Y."/>
            <person name="Kinjo T."/>
            <person name="Motooka D."/>
            <person name="Nabeya D."/>
            <person name="Jung N."/>
            <person name="Uechi K."/>
            <person name="Horii T."/>
            <person name="Iida T."/>
            <person name="Fujita J."/>
            <person name="Nakamura S."/>
        </authorList>
    </citation>
    <scope>NUCLEOTIDE SEQUENCE [LARGE SCALE GENOMIC DNA]</scope>
    <source>
        <strain evidence="2 3">JCM 14738</strain>
    </source>
</reference>
<sequence>MAGLEDIDIANRLGADESAAGESDGQQARPAQAIAAAMVLAYIGEAAQPRRRADHNRAENEETIGGLGGILPPRWGGRN</sequence>